<dbReference type="InterPro" id="IPR006748">
    <property type="entry name" value="NH2Glyco/OHUrea_AB-resist_kin"/>
</dbReference>
<dbReference type="GO" id="GO:0016773">
    <property type="term" value="F:phosphotransferase activity, alcohol group as acceptor"/>
    <property type="evidence" value="ECO:0007669"/>
    <property type="project" value="InterPro"/>
</dbReference>
<evidence type="ECO:0000313" key="1">
    <source>
        <dbReference type="EMBL" id="GII25497.1"/>
    </source>
</evidence>
<sequence>MTAAAPQVPADVIANVRQRWPERADTWADLVDAELRDLCDRYDATPRQVLPARYGFVIAAESPAGPIVLRSSPDPHGLEQAAVATTLAKLDLAPTVHETTTTDHGTWTILDEVRPGIPLADADPRTVSLEALFAPLAAMNGQPAPMPGMPSIVDWLRHRLEDDHLTDLRPGATIAPAHERRVALDVLDQLAADLRPNLCHGDVQPGNMLAGGGERWKLIDPRGMAGETAYDVAVLTIKIALYAASKELVARVSGLADLDSERVAAWITVASTARV</sequence>
<dbReference type="RefSeq" id="WP_168113905.1">
    <property type="nucleotide sequence ID" value="NZ_BOON01000052.1"/>
</dbReference>
<dbReference type="SUPFAM" id="SSF56112">
    <property type="entry name" value="Protein kinase-like (PK-like)"/>
    <property type="match status" value="1"/>
</dbReference>
<gene>
    <name evidence="1" type="ORF">Pme01_50940</name>
</gene>
<dbReference type="EMBL" id="BOON01000052">
    <property type="protein sequence ID" value="GII25497.1"/>
    <property type="molecule type" value="Genomic_DNA"/>
</dbReference>
<keyword evidence="2" id="KW-1185">Reference proteome</keyword>
<dbReference type="Pfam" id="PF04655">
    <property type="entry name" value="APH_6_hur"/>
    <property type="match status" value="1"/>
</dbReference>
<dbReference type="AlphaFoldDB" id="A0A8J3THZ7"/>
<dbReference type="GO" id="GO:0019748">
    <property type="term" value="P:secondary metabolic process"/>
    <property type="evidence" value="ECO:0007669"/>
    <property type="project" value="InterPro"/>
</dbReference>
<dbReference type="InterPro" id="IPR011009">
    <property type="entry name" value="Kinase-like_dom_sf"/>
</dbReference>
<evidence type="ECO:0000313" key="2">
    <source>
        <dbReference type="Proteomes" id="UP000599074"/>
    </source>
</evidence>
<reference evidence="1" key="1">
    <citation type="submission" date="2021-01" db="EMBL/GenBank/DDBJ databases">
        <title>Whole genome shotgun sequence of Planosporangium mesophilum NBRC 109066.</title>
        <authorList>
            <person name="Komaki H."/>
            <person name="Tamura T."/>
        </authorList>
    </citation>
    <scope>NUCLEOTIDE SEQUENCE</scope>
    <source>
        <strain evidence="1">NBRC 109066</strain>
    </source>
</reference>
<evidence type="ECO:0008006" key="3">
    <source>
        <dbReference type="Google" id="ProtNLM"/>
    </source>
</evidence>
<organism evidence="1 2">
    <name type="scientific">Planosporangium mesophilum</name>
    <dbReference type="NCBI Taxonomy" id="689768"/>
    <lineage>
        <taxon>Bacteria</taxon>
        <taxon>Bacillati</taxon>
        <taxon>Actinomycetota</taxon>
        <taxon>Actinomycetes</taxon>
        <taxon>Micromonosporales</taxon>
        <taxon>Micromonosporaceae</taxon>
        <taxon>Planosporangium</taxon>
    </lineage>
</organism>
<protein>
    <recommendedName>
        <fullName evidence="3">Aminoglycoside phosphotransferase</fullName>
    </recommendedName>
</protein>
<dbReference type="Gene3D" id="3.90.1200.10">
    <property type="match status" value="1"/>
</dbReference>
<comment type="caution">
    <text evidence="1">The sequence shown here is derived from an EMBL/GenBank/DDBJ whole genome shotgun (WGS) entry which is preliminary data.</text>
</comment>
<proteinExistence type="predicted"/>
<name>A0A8J3THZ7_9ACTN</name>
<dbReference type="Proteomes" id="UP000599074">
    <property type="component" value="Unassembled WGS sequence"/>
</dbReference>
<accession>A0A8J3THZ7</accession>